<sequence length="232" mass="25541">MEILKSVASMKRSICSLARIGPRPTVVKRTLLSLTVTTPYASAGSLISPLHAVSLRLVHNTKKTDTTPLVTSERTTMAFHKMSLASLRNECRSRGLKISGKKAELVARVSSHHGFDQASTVSTKKAKIFTKKRAIHTPRRISSDIADLTAAPKMSARTMTYETIAAQKVGKDAAKLMKSITQRKVVTSTIVTNKTAKENGDEITAQDKIFFYGFVTIVGIWWCLQDFDGEKQ</sequence>
<dbReference type="SUPFAM" id="SSF68906">
    <property type="entry name" value="SAP domain"/>
    <property type="match status" value="1"/>
</dbReference>
<dbReference type="Gene3D" id="1.10.720.30">
    <property type="entry name" value="SAP domain"/>
    <property type="match status" value="1"/>
</dbReference>
<dbReference type="Proteomes" id="UP000509704">
    <property type="component" value="Chromosome 7"/>
</dbReference>
<evidence type="ECO:0000313" key="3">
    <source>
        <dbReference type="Proteomes" id="UP000509704"/>
    </source>
</evidence>
<protein>
    <recommendedName>
        <fullName evidence="1">SAP domain-containing protein</fullName>
    </recommendedName>
</protein>
<dbReference type="EMBL" id="CP058610">
    <property type="protein sequence ID" value="QLG74396.1"/>
    <property type="molecule type" value="Genomic_DNA"/>
</dbReference>
<accession>A0A7H9B7Q0</accession>
<dbReference type="PROSITE" id="PS50800">
    <property type="entry name" value="SAP"/>
    <property type="match status" value="1"/>
</dbReference>
<proteinExistence type="predicted"/>
<gene>
    <name evidence="2" type="ORF">HG535_0G02790</name>
</gene>
<dbReference type="Pfam" id="PF02037">
    <property type="entry name" value="SAP"/>
    <property type="match status" value="1"/>
</dbReference>
<dbReference type="InterPro" id="IPR003034">
    <property type="entry name" value="SAP_dom"/>
</dbReference>
<dbReference type="GeneID" id="59238179"/>
<name>A0A7H9B7Q0_ZYGMR</name>
<dbReference type="AlphaFoldDB" id="A0A7H9B7Q0"/>
<dbReference type="KEGG" id="zmk:HG535_0G02790"/>
<dbReference type="OrthoDB" id="3993201at2759"/>
<reference evidence="2 3" key="1">
    <citation type="submission" date="2020-07" db="EMBL/GenBank/DDBJ databases">
        <title>The yeast mating-type switching endonuclease HO is a domesticated member of an unorthodox homing genetic element family.</title>
        <authorList>
            <person name="Coughlan A.Y."/>
            <person name="Lombardi L."/>
            <person name="Braun-Galleani S."/>
            <person name="Martos A.R."/>
            <person name="Galeote V."/>
            <person name="Bigey F."/>
            <person name="Dequin S."/>
            <person name="Byrne K.P."/>
            <person name="Wolfe K.H."/>
        </authorList>
    </citation>
    <scope>NUCLEOTIDE SEQUENCE [LARGE SCALE GENOMIC DNA]</scope>
    <source>
        <strain evidence="2 3">NRRL Y-6702</strain>
    </source>
</reference>
<dbReference type="InterPro" id="IPR036361">
    <property type="entry name" value="SAP_dom_sf"/>
</dbReference>
<organism evidence="2 3">
    <name type="scientific">Zygotorulaspora mrakii</name>
    <name type="common">Zygosaccharomyces mrakii</name>
    <dbReference type="NCBI Taxonomy" id="42260"/>
    <lineage>
        <taxon>Eukaryota</taxon>
        <taxon>Fungi</taxon>
        <taxon>Dikarya</taxon>
        <taxon>Ascomycota</taxon>
        <taxon>Saccharomycotina</taxon>
        <taxon>Saccharomycetes</taxon>
        <taxon>Saccharomycetales</taxon>
        <taxon>Saccharomycetaceae</taxon>
        <taxon>Zygotorulaspora</taxon>
    </lineage>
</organism>
<dbReference type="RefSeq" id="XP_037146121.1">
    <property type="nucleotide sequence ID" value="XM_037290226.1"/>
</dbReference>
<evidence type="ECO:0000313" key="2">
    <source>
        <dbReference type="EMBL" id="QLG74396.1"/>
    </source>
</evidence>
<keyword evidence="3" id="KW-1185">Reference proteome</keyword>
<evidence type="ECO:0000259" key="1">
    <source>
        <dbReference type="PROSITE" id="PS50800"/>
    </source>
</evidence>
<feature type="domain" description="SAP" evidence="1">
    <location>
        <begin position="79"/>
        <end position="113"/>
    </location>
</feature>
<dbReference type="SMART" id="SM00513">
    <property type="entry name" value="SAP"/>
    <property type="match status" value="1"/>
</dbReference>